<dbReference type="Proteomes" id="UP000673691">
    <property type="component" value="Unassembled WGS sequence"/>
</dbReference>
<evidence type="ECO:0000313" key="1">
    <source>
        <dbReference type="EMBL" id="KAG5463266.1"/>
    </source>
</evidence>
<accession>A0A8H8DLY4</accession>
<sequence length="228" mass="25092">MPPGVSLRSAKNPRGLRRVEPLEIRGGAGEGIGQRRQSASDQVYRLVPAHFRAISIFISASSGHRFLTEFIEIGGVLTVLEALNMPKVREADKTEALKLLLHIVNAGRKYKEFIGESYGIRAVIDCLARSKSDVTQDYAGAVLHALGSDNLRFQQTVYKALMATLTSTSVADANSQKVAGEVAKATKRIIGRLYHGPRAAFHRFHPPLCRGRYYQPAEEPSHGDSVRR</sequence>
<dbReference type="EMBL" id="JAEFCI010000880">
    <property type="protein sequence ID" value="KAG5463266.1"/>
    <property type="molecule type" value="Genomic_DNA"/>
</dbReference>
<dbReference type="InterPro" id="IPR011989">
    <property type="entry name" value="ARM-like"/>
</dbReference>
<dbReference type="Gene3D" id="1.25.10.10">
    <property type="entry name" value="Leucine-rich Repeat Variant"/>
    <property type="match status" value="1"/>
</dbReference>
<dbReference type="InterPro" id="IPR016024">
    <property type="entry name" value="ARM-type_fold"/>
</dbReference>
<dbReference type="Pfam" id="PF17741">
    <property type="entry name" value="DUF5578"/>
    <property type="match status" value="1"/>
</dbReference>
<dbReference type="OrthoDB" id="278163at2759"/>
<dbReference type="SUPFAM" id="SSF48371">
    <property type="entry name" value="ARM repeat"/>
    <property type="match status" value="1"/>
</dbReference>
<name>A0A8H8DLY4_9FUNG</name>
<gene>
    <name evidence="1" type="ORF">BJ554DRAFT_618</name>
</gene>
<dbReference type="PANTHER" id="PTHR34258:SF1">
    <property type="entry name" value="ARMADILLO-LIKE HELICAL DOMAIN CONTAINING PROTEIN 1"/>
    <property type="match status" value="1"/>
</dbReference>
<evidence type="ECO:0000313" key="2">
    <source>
        <dbReference type="Proteomes" id="UP000673691"/>
    </source>
</evidence>
<dbReference type="AlphaFoldDB" id="A0A8H8DLY4"/>
<organism evidence="1 2">
    <name type="scientific">Olpidium bornovanus</name>
    <dbReference type="NCBI Taxonomy" id="278681"/>
    <lineage>
        <taxon>Eukaryota</taxon>
        <taxon>Fungi</taxon>
        <taxon>Fungi incertae sedis</taxon>
        <taxon>Olpidiomycota</taxon>
        <taxon>Olpidiomycotina</taxon>
        <taxon>Olpidiomycetes</taxon>
        <taxon>Olpidiales</taxon>
        <taxon>Olpidiaceae</taxon>
        <taxon>Olpidium</taxon>
    </lineage>
</organism>
<protein>
    <submittedName>
        <fullName evidence="1">Uncharacterized protein</fullName>
    </submittedName>
</protein>
<dbReference type="PANTHER" id="PTHR34258">
    <property type="entry name" value="ARMADILLO-LIKE HELICAL DOMAIN CONTAINING PROTEIN 1"/>
    <property type="match status" value="1"/>
</dbReference>
<keyword evidence="2" id="KW-1185">Reference proteome</keyword>
<proteinExistence type="predicted"/>
<reference evidence="1 2" key="1">
    <citation type="journal article" name="Sci. Rep.">
        <title>Genome-scale phylogenetic analyses confirm Olpidium as the closest living zoosporic fungus to the non-flagellated, terrestrial fungi.</title>
        <authorList>
            <person name="Chang Y."/>
            <person name="Rochon D."/>
            <person name="Sekimoto S."/>
            <person name="Wang Y."/>
            <person name="Chovatia M."/>
            <person name="Sandor L."/>
            <person name="Salamov A."/>
            <person name="Grigoriev I.V."/>
            <person name="Stajich J.E."/>
            <person name="Spatafora J.W."/>
        </authorList>
    </citation>
    <scope>NUCLEOTIDE SEQUENCE [LARGE SCALE GENOMIC DNA]</scope>
    <source>
        <strain evidence="1">S191</strain>
    </source>
</reference>
<comment type="caution">
    <text evidence="1">The sequence shown here is derived from an EMBL/GenBank/DDBJ whole genome shotgun (WGS) entry which is preliminary data.</text>
</comment>
<dbReference type="InterPro" id="IPR041090">
    <property type="entry name" value="DUF5578"/>
</dbReference>